<gene>
    <name evidence="3" type="ORF">SORBI_3003G344050</name>
</gene>
<feature type="region of interest" description="Disordered" evidence="1">
    <location>
        <begin position="254"/>
        <end position="277"/>
    </location>
</feature>
<feature type="domain" description="No apical meristem-associated C-terminal" evidence="2">
    <location>
        <begin position="98"/>
        <end position="244"/>
    </location>
</feature>
<protein>
    <recommendedName>
        <fullName evidence="2">No apical meristem-associated C-terminal domain-containing protein</fullName>
    </recommendedName>
</protein>
<dbReference type="InterPro" id="IPR029466">
    <property type="entry name" value="NAM-associated_C"/>
</dbReference>
<reference evidence="4" key="2">
    <citation type="journal article" date="2018" name="Plant J.">
        <title>The Sorghum bicolor reference genome: improved assembly, gene annotations, a transcriptome atlas, and signatures of genome organization.</title>
        <authorList>
            <person name="McCormick R.F."/>
            <person name="Truong S.K."/>
            <person name="Sreedasyam A."/>
            <person name="Jenkins J."/>
            <person name="Shu S."/>
            <person name="Sims D."/>
            <person name="Kennedy M."/>
            <person name="Amirebrahimi M."/>
            <person name="Weers B.D."/>
            <person name="McKinley B."/>
            <person name="Mattison A."/>
            <person name="Morishige D.T."/>
            <person name="Grimwood J."/>
            <person name="Schmutz J."/>
            <person name="Mullet J.E."/>
        </authorList>
    </citation>
    <scope>NUCLEOTIDE SEQUENCE [LARGE SCALE GENOMIC DNA]</scope>
    <source>
        <strain evidence="4">cv. BTx623</strain>
    </source>
</reference>
<evidence type="ECO:0000313" key="3">
    <source>
        <dbReference type="EMBL" id="OQU87787.1"/>
    </source>
</evidence>
<feature type="region of interest" description="Disordered" evidence="1">
    <location>
        <begin position="134"/>
        <end position="169"/>
    </location>
</feature>
<feature type="non-terminal residue" evidence="3">
    <location>
        <position position="277"/>
    </location>
</feature>
<dbReference type="STRING" id="4558.A0A1W0W092"/>
<dbReference type="Pfam" id="PF14303">
    <property type="entry name" value="NAM-associated"/>
    <property type="match status" value="1"/>
</dbReference>
<proteinExistence type="predicted"/>
<dbReference type="PANTHER" id="PTHR45125">
    <property type="entry name" value="F21J9.4-RELATED"/>
    <property type="match status" value="1"/>
</dbReference>
<evidence type="ECO:0000313" key="4">
    <source>
        <dbReference type="Proteomes" id="UP000000768"/>
    </source>
</evidence>
<feature type="compositionally biased region" description="Polar residues" evidence="1">
    <location>
        <begin position="140"/>
        <end position="150"/>
    </location>
</feature>
<dbReference type="Proteomes" id="UP000000768">
    <property type="component" value="Chromosome 3"/>
</dbReference>
<dbReference type="PANTHER" id="PTHR45125:SF28">
    <property type="entry name" value="OS02G0603500 PROTEIN"/>
    <property type="match status" value="1"/>
</dbReference>
<dbReference type="eggNOG" id="ENOG502RRQN">
    <property type="taxonomic scope" value="Eukaryota"/>
</dbReference>
<evidence type="ECO:0000256" key="1">
    <source>
        <dbReference type="SAM" id="MobiDB-lite"/>
    </source>
</evidence>
<name>A0A1W0W092_SORBI</name>
<keyword evidence="4" id="KW-1185">Reference proteome</keyword>
<dbReference type="InParanoid" id="A0A1W0W092"/>
<dbReference type="EMBL" id="CM000762">
    <property type="protein sequence ID" value="OQU87787.1"/>
    <property type="molecule type" value="Genomic_DNA"/>
</dbReference>
<sequence>TYTDLLSGNSTIDSIAISAPVQSSQSKPPKRTANLTQEEDVQLCMSWESVSTDPIIGNEQPAKAYWARITEHFHANKTFDQLCNLLEAQLAYSCGKKKGFPFLHCWLKVRNSPKFQSINPREKRKASNVIGEEDLDSPQAHDSSQITQGQRPIGRKRAKEQLKNKGGDGGPYKNLIEKLLVEKKEERKMKDLRWQEAKTMQERRISVEERRLMWEQEQKIMFCDVNTLDSIEQKNYVLTMRAQITAQKMAEFSQSLGGSSGGSHAAEDDSLGGDTSI</sequence>
<dbReference type="AlphaFoldDB" id="A0A1W0W092"/>
<accession>A0A1W0W092</accession>
<evidence type="ECO:0000259" key="2">
    <source>
        <dbReference type="Pfam" id="PF14303"/>
    </source>
</evidence>
<organism evidence="3 4">
    <name type="scientific">Sorghum bicolor</name>
    <name type="common">Sorghum</name>
    <name type="synonym">Sorghum vulgare</name>
    <dbReference type="NCBI Taxonomy" id="4558"/>
    <lineage>
        <taxon>Eukaryota</taxon>
        <taxon>Viridiplantae</taxon>
        <taxon>Streptophyta</taxon>
        <taxon>Embryophyta</taxon>
        <taxon>Tracheophyta</taxon>
        <taxon>Spermatophyta</taxon>
        <taxon>Magnoliopsida</taxon>
        <taxon>Liliopsida</taxon>
        <taxon>Poales</taxon>
        <taxon>Poaceae</taxon>
        <taxon>PACMAD clade</taxon>
        <taxon>Panicoideae</taxon>
        <taxon>Andropogonodae</taxon>
        <taxon>Andropogoneae</taxon>
        <taxon>Sorghinae</taxon>
        <taxon>Sorghum</taxon>
    </lineage>
</organism>
<reference evidence="3 4" key="1">
    <citation type="journal article" date="2009" name="Nature">
        <title>The Sorghum bicolor genome and the diversification of grasses.</title>
        <authorList>
            <person name="Paterson A.H."/>
            <person name="Bowers J.E."/>
            <person name="Bruggmann R."/>
            <person name="Dubchak I."/>
            <person name="Grimwood J."/>
            <person name="Gundlach H."/>
            <person name="Haberer G."/>
            <person name="Hellsten U."/>
            <person name="Mitros T."/>
            <person name="Poliakov A."/>
            <person name="Schmutz J."/>
            <person name="Spannagl M."/>
            <person name="Tang H."/>
            <person name="Wang X."/>
            <person name="Wicker T."/>
            <person name="Bharti A.K."/>
            <person name="Chapman J."/>
            <person name="Feltus F.A."/>
            <person name="Gowik U."/>
            <person name="Grigoriev I.V."/>
            <person name="Lyons E."/>
            <person name="Maher C.A."/>
            <person name="Martis M."/>
            <person name="Narechania A."/>
            <person name="Otillar R.P."/>
            <person name="Penning B.W."/>
            <person name="Salamov A.A."/>
            <person name="Wang Y."/>
            <person name="Zhang L."/>
            <person name="Carpita N.C."/>
            <person name="Freeling M."/>
            <person name="Gingle A.R."/>
            <person name="Hash C.T."/>
            <person name="Keller B."/>
            <person name="Klein P."/>
            <person name="Kresovich S."/>
            <person name="McCann M.C."/>
            <person name="Ming R."/>
            <person name="Peterson D.G."/>
            <person name="Mehboob-ur-Rahman"/>
            <person name="Ware D."/>
            <person name="Westhoff P."/>
            <person name="Mayer K.F."/>
            <person name="Messing J."/>
            <person name="Rokhsar D.S."/>
        </authorList>
    </citation>
    <scope>NUCLEOTIDE SEQUENCE [LARGE SCALE GENOMIC DNA]</scope>
    <source>
        <strain evidence="4">cv. BTx623</strain>
    </source>
</reference>
<dbReference type="Gramene" id="OQU87787">
    <property type="protein sequence ID" value="OQU87787"/>
    <property type="gene ID" value="SORBI_3003G344050"/>
</dbReference>